<name>A0A2K9N9T4_9PROT</name>
<evidence type="ECO:0000313" key="3">
    <source>
        <dbReference type="EMBL" id="AUN29839.1"/>
    </source>
</evidence>
<dbReference type="Gene3D" id="3.40.1180.10">
    <property type="entry name" value="Decaprenyl diphosphate synthase-like"/>
    <property type="match status" value="1"/>
</dbReference>
<gene>
    <name evidence="3" type="ORF">C0V82_06060</name>
</gene>
<comment type="cofactor">
    <cofactor evidence="2">
        <name>Mg(2+)</name>
        <dbReference type="ChEBI" id="CHEBI:18420"/>
    </cofactor>
    <text evidence="2">Binds 2 magnesium ions per subunit.</text>
</comment>
<dbReference type="GO" id="GO:0005829">
    <property type="term" value="C:cytosol"/>
    <property type="evidence" value="ECO:0007669"/>
    <property type="project" value="TreeGrafter"/>
</dbReference>
<organism evidence="3 4">
    <name type="scientific">Niveispirillum cyanobacteriorum</name>
    <dbReference type="NCBI Taxonomy" id="1612173"/>
    <lineage>
        <taxon>Bacteria</taxon>
        <taxon>Pseudomonadati</taxon>
        <taxon>Pseudomonadota</taxon>
        <taxon>Alphaproteobacteria</taxon>
        <taxon>Rhodospirillales</taxon>
        <taxon>Azospirillaceae</taxon>
        <taxon>Niveispirillum</taxon>
    </lineage>
</organism>
<proteinExistence type="inferred from homology"/>
<dbReference type="PANTHER" id="PTHR10291:SF0">
    <property type="entry name" value="DEHYDRODOLICHYL DIPHOSPHATE SYNTHASE 2"/>
    <property type="match status" value="1"/>
</dbReference>
<dbReference type="OrthoDB" id="4191603at2"/>
<dbReference type="Pfam" id="PF01255">
    <property type="entry name" value="Prenyltransf"/>
    <property type="match status" value="1"/>
</dbReference>
<feature type="binding site" evidence="2">
    <location>
        <position position="209"/>
    </location>
    <ligand>
        <name>Mg(2+)</name>
        <dbReference type="ChEBI" id="CHEBI:18420"/>
    </ligand>
</feature>
<feature type="binding site" evidence="2">
    <location>
        <position position="34"/>
    </location>
    <ligand>
        <name>substrate</name>
    </ligand>
</feature>
<dbReference type="GO" id="GO:0008834">
    <property type="term" value="F:ditrans,polycis-undecaprenyl-diphosphate synthase [(2E,6E)-farnesyl-diphosphate specific] activity"/>
    <property type="evidence" value="ECO:0007669"/>
    <property type="project" value="TreeGrafter"/>
</dbReference>
<dbReference type="EMBL" id="CP025611">
    <property type="protein sequence ID" value="AUN29839.1"/>
    <property type="molecule type" value="Genomic_DNA"/>
</dbReference>
<keyword evidence="2" id="KW-0460">Magnesium</keyword>
<reference evidence="3 4" key="1">
    <citation type="submission" date="2017-12" db="EMBL/GenBank/DDBJ databases">
        <title>Genomes of bacteria within cyanobacterial aggregates.</title>
        <authorList>
            <person name="Cai H."/>
        </authorList>
    </citation>
    <scope>NUCLEOTIDE SEQUENCE [LARGE SCALE GENOMIC DNA]</scope>
    <source>
        <strain evidence="3 4">TH16</strain>
    </source>
</reference>
<dbReference type="SUPFAM" id="SSF64005">
    <property type="entry name" value="Undecaprenyl diphosphate synthase"/>
    <property type="match status" value="1"/>
</dbReference>
<evidence type="ECO:0000256" key="1">
    <source>
        <dbReference type="ARBA" id="ARBA00022679"/>
    </source>
</evidence>
<feature type="active site" description="Proton acceptor" evidence="2">
    <location>
        <position position="69"/>
    </location>
</feature>
<dbReference type="CDD" id="cd00475">
    <property type="entry name" value="Cis_IPPS"/>
    <property type="match status" value="1"/>
</dbReference>
<feature type="binding site" evidence="2">
    <location>
        <position position="38"/>
    </location>
    <ligand>
        <name>substrate</name>
    </ligand>
</feature>
<dbReference type="GO" id="GO:0000287">
    <property type="term" value="F:magnesium ion binding"/>
    <property type="evidence" value="ECO:0007669"/>
    <property type="project" value="UniProtKB-UniRule"/>
</dbReference>
<dbReference type="KEGG" id="ncb:C0V82_06060"/>
<feature type="binding site" evidence="2">
    <location>
        <begin position="66"/>
        <end position="68"/>
    </location>
    <ligand>
        <name>substrate</name>
    </ligand>
</feature>
<feature type="binding site" evidence="2">
    <location>
        <begin position="22"/>
        <end position="25"/>
    </location>
    <ligand>
        <name>substrate</name>
    </ligand>
</feature>
<dbReference type="AlphaFoldDB" id="A0A2K9N9T4"/>
<feature type="binding site" evidence="2">
    <location>
        <begin position="196"/>
        <end position="198"/>
    </location>
    <ligand>
        <name>substrate</name>
    </ligand>
</feature>
<protein>
    <recommendedName>
        <fullName evidence="2">Isoprenyl transferase</fullName>
        <ecNumber evidence="2">2.5.1.-</ecNumber>
    </recommendedName>
</protein>
<dbReference type="NCBIfam" id="NF011408">
    <property type="entry name" value="PRK14834.1"/>
    <property type="match status" value="1"/>
</dbReference>
<dbReference type="Proteomes" id="UP000234752">
    <property type="component" value="Chromosome eg_1"/>
</dbReference>
<comment type="subunit">
    <text evidence="2">Homodimer.</text>
</comment>
<comment type="function">
    <text evidence="2">Catalyzes the condensation of isopentenyl diphosphate (IPP) with allylic pyrophosphates generating different type of terpenoids.</text>
</comment>
<dbReference type="HAMAP" id="MF_01139">
    <property type="entry name" value="ISPT"/>
    <property type="match status" value="1"/>
</dbReference>
<dbReference type="EC" id="2.5.1.-" evidence="2"/>
<dbReference type="InterPro" id="IPR001441">
    <property type="entry name" value="UPP_synth-like"/>
</dbReference>
<keyword evidence="1 2" id="KW-0808">Transferase</keyword>
<feature type="binding site" evidence="2">
    <location>
        <position position="190"/>
    </location>
    <ligand>
        <name>substrate</name>
    </ligand>
</feature>
<sequence>MPGPDTSAFLPPPKHIAIIMDGNGRWATARGLPRTAGHKKGVDAVRQAIEGARELGVRYLTLYSFSTENWSRPQDEVSTLMQLLRFYLRGEIAKLHKNGIQLRVIGDRSRLSADIQALISNAETLTADNTDMTLVLALSYGGRQELVDAARKLAQAVERGEIAPGDITTDTFARELTTGGTIPDPDLMIRTSGEKRISNFLLWQLAYAEMVFLDTLWPDFTRRDLEAAIQEFHQRDRRFGATAGSR</sequence>
<dbReference type="InterPro" id="IPR018520">
    <property type="entry name" value="UPP_synth-like_CS"/>
</dbReference>
<evidence type="ECO:0000313" key="4">
    <source>
        <dbReference type="Proteomes" id="UP000234752"/>
    </source>
</evidence>
<dbReference type="NCBIfam" id="TIGR00055">
    <property type="entry name" value="uppS"/>
    <property type="match status" value="1"/>
</dbReference>
<evidence type="ECO:0000256" key="2">
    <source>
        <dbReference type="HAMAP-Rule" id="MF_01139"/>
    </source>
</evidence>
<dbReference type="FunFam" id="3.40.1180.10:FF:000001">
    <property type="entry name" value="(2E,6E)-farnesyl-diphosphate-specific ditrans,polycis-undecaprenyl-diphosphate synthase"/>
    <property type="match status" value="1"/>
</dbReference>
<feature type="active site" evidence="2">
    <location>
        <position position="21"/>
    </location>
</feature>
<feature type="binding site" evidence="2">
    <location>
        <position position="26"/>
    </location>
    <ligand>
        <name>substrate</name>
    </ligand>
</feature>
<feature type="binding site" evidence="2">
    <location>
        <position position="72"/>
    </location>
    <ligand>
        <name>substrate</name>
    </ligand>
</feature>
<accession>A0A2K9N9T4</accession>
<dbReference type="PANTHER" id="PTHR10291">
    <property type="entry name" value="DEHYDRODOLICHYL DIPHOSPHATE SYNTHASE FAMILY MEMBER"/>
    <property type="match status" value="1"/>
</dbReference>
<dbReference type="GO" id="GO:0016094">
    <property type="term" value="P:polyprenol biosynthetic process"/>
    <property type="evidence" value="ECO:0007669"/>
    <property type="project" value="TreeGrafter"/>
</dbReference>
<dbReference type="InterPro" id="IPR036424">
    <property type="entry name" value="UPP_synth-like_sf"/>
</dbReference>
<dbReference type="RefSeq" id="WP_102111559.1">
    <property type="nucleotide sequence ID" value="NZ_BMGN01000003.1"/>
</dbReference>
<feature type="binding site" evidence="2">
    <location>
        <position position="70"/>
    </location>
    <ligand>
        <name>substrate</name>
    </ligand>
</feature>
<keyword evidence="4" id="KW-1185">Reference proteome</keyword>
<dbReference type="NCBIfam" id="NF011405">
    <property type="entry name" value="PRK14830.1"/>
    <property type="match status" value="1"/>
</dbReference>
<comment type="similarity">
    <text evidence="2">Belongs to the UPP synthase family.</text>
</comment>
<keyword evidence="2" id="KW-0479">Metal-binding</keyword>
<feature type="binding site" evidence="2">
    <location>
        <position position="21"/>
    </location>
    <ligand>
        <name>Mg(2+)</name>
        <dbReference type="ChEBI" id="CHEBI:18420"/>
    </ligand>
</feature>
<dbReference type="PROSITE" id="PS01066">
    <property type="entry name" value="UPP_SYNTHASE"/>
    <property type="match status" value="1"/>
</dbReference>